<sequence length="179" mass="19918">MQTYVGMDGMQRQADRHYSACTEVYVTRVDPQETKKVLANLALSESEVDIFKRYITEALHMLAVGKEHGESDQVLARAHDMRRSTQHPLRHAVMNAIQQVADRELNCQQATQNQSSIGLLAGIDIPQKRKHNQLTTEMSNDASDNAAASHSPLPTAATATTTYLCTGYDVYTTHEPCIM</sequence>
<protein>
    <recommendedName>
        <fullName evidence="3">Cytidine deaminase-like protein</fullName>
    </recommendedName>
</protein>
<name>A0A9W8B4B9_9FUNG</name>
<dbReference type="EMBL" id="JANBQB010000341">
    <property type="protein sequence ID" value="KAJ1977524.1"/>
    <property type="molecule type" value="Genomic_DNA"/>
</dbReference>
<evidence type="ECO:0000313" key="2">
    <source>
        <dbReference type="Proteomes" id="UP001151582"/>
    </source>
</evidence>
<dbReference type="SUPFAM" id="SSF53927">
    <property type="entry name" value="Cytidine deaminase-like"/>
    <property type="match status" value="1"/>
</dbReference>
<dbReference type="Proteomes" id="UP001151582">
    <property type="component" value="Unassembled WGS sequence"/>
</dbReference>
<organism evidence="1 2">
    <name type="scientific">Dimargaris verticillata</name>
    <dbReference type="NCBI Taxonomy" id="2761393"/>
    <lineage>
        <taxon>Eukaryota</taxon>
        <taxon>Fungi</taxon>
        <taxon>Fungi incertae sedis</taxon>
        <taxon>Zoopagomycota</taxon>
        <taxon>Kickxellomycotina</taxon>
        <taxon>Dimargaritomycetes</taxon>
        <taxon>Dimargaritales</taxon>
        <taxon>Dimargaritaceae</taxon>
        <taxon>Dimargaris</taxon>
    </lineage>
</organism>
<accession>A0A9W8B4B9</accession>
<dbReference type="Gene3D" id="3.40.140.10">
    <property type="entry name" value="Cytidine Deaminase, domain 2"/>
    <property type="match status" value="1"/>
</dbReference>
<keyword evidence="2" id="KW-1185">Reference proteome</keyword>
<reference evidence="1" key="1">
    <citation type="submission" date="2022-07" db="EMBL/GenBank/DDBJ databases">
        <title>Phylogenomic reconstructions and comparative analyses of Kickxellomycotina fungi.</title>
        <authorList>
            <person name="Reynolds N.K."/>
            <person name="Stajich J.E."/>
            <person name="Barry K."/>
            <person name="Grigoriev I.V."/>
            <person name="Crous P."/>
            <person name="Smith M.E."/>
        </authorList>
    </citation>
    <scope>NUCLEOTIDE SEQUENCE</scope>
    <source>
        <strain evidence="1">RSA 567</strain>
    </source>
</reference>
<gene>
    <name evidence="1" type="ORF">H4R34_003552</name>
</gene>
<dbReference type="GO" id="GO:0006139">
    <property type="term" value="P:nucleobase-containing compound metabolic process"/>
    <property type="evidence" value="ECO:0007669"/>
    <property type="project" value="UniProtKB-ARBA"/>
</dbReference>
<dbReference type="AlphaFoldDB" id="A0A9W8B4B9"/>
<comment type="caution">
    <text evidence="1">The sequence shown here is derived from an EMBL/GenBank/DDBJ whole genome shotgun (WGS) entry which is preliminary data.</text>
</comment>
<dbReference type="InterPro" id="IPR016193">
    <property type="entry name" value="Cytidine_deaminase-like"/>
</dbReference>
<evidence type="ECO:0008006" key="3">
    <source>
        <dbReference type="Google" id="ProtNLM"/>
    </source>
</evidence>
<dbReference type="GO" id="GO:0003824">
    <property type="term" value="F:catalytic activity"/>
    <property type="evidence" value="ECO:0007669"/>
    <property type="project" value="InterPro"/>
</dbReference>
<dbReference type="OrthoDB" id="3180714at2759"/>
<proteinExistence type="predicted"/>
<evidence type="ECO:0000313" key="1">
    <source>
        <dbReference type="EMBL" id="KAJ1977524.1"/>
    </source>
</evidence>